<dbReference type="GO" id="GO:0051225">
    <property type="term" value="P:spindle assembly"/>
    <property type="evidence" value="ECO:0007669"/>
    <property type="project" value="TreeGrafter"/>
</dbReference>
<evidence type="ECO:0000256" key="2">
    <source>
        <dbReference type="ARBA" id="ARBA00022490"/>
    </source>
</evidence>
<reference evidence="9" key="2">
    <citation type="submission" date="2020-11" db="EMBL/GenBank/DDBJ databases">
        <authorList>
            <consortium name="DOE Joint Genome Institute"/>
            <person name="Kuo A."/>
            <person name="Miyauchi S."/>
            <person name="Kiss E."/>
            <person name="Drula E."/>
            <person name="Kohler A."/>
            <person name="Sanchez-Garcia M."/>
            <person name="Andreopoulos B."/>
            <person name="Barry K.W."/>
            <person name="Bonito G."/>
            <person name="Buee M."/>
            <person name="Carver A."/>
            <person name="Chen C."/>
            <person name="Cichocki N."/>
            <person name="Clum A."/>
            <person name="Culley D."/>
            <person name="Crous P.W."/>
            <person name="Fauchery L."/>
            <person name="Girlanda M."/>
            <person name="Hayes R."/>
            <person name="Keri Z."/>
            <person name="Labutti K."/>
            <person name="Lipzen A."/>
            <person name="Lombard V."/>
            <person name="Magnuson J."/>
            <person name="Maillard F."/>
            <person name="Morin E."/>
            <person name="Murat C."/>
            <person name="Nolan M."/>
            <person name="Ohm R."/>
            <person name="Pangilinan J."/>
            <person name="Pereira M."/>
            <person name="Perotto S."/>
            <person name="Peter M."/>
            <person name="Riley R."/>
            <person name="Sitrit Y."/>
            <person name="Stielow B."/>
            <person name="Szollosi G."/>
            <person name="Zifcakova L."/>
            <person name="Stursova M."/>
            <person name="Spatafora J.W."/>
            <person name="Tedersoo L."/>
            <person name="Vaario L.-M."/>
            <person name="Yamada A."/>
            <person name="Yan M."/>
            <person name="Wang P."/>
            <person name="Xu J."/>
            <person name="Bruns T."/>
            <person name="Baldrian P."/>
            <person name="Vilgalys R."/>
            <person name="Henrissat B."/>
            <person name="Grigoriev I.V."/>
            <person name="Hibbett D."/>
            <person name="Nagy L.G."/>
            <person name="Martin F.M."/>
        </authorList>
    </citation>
    <scope>NUCLEOTIDE SEQUENCE</scope>
    <source>
        <strain evidence="9">UH-Tt-Lm1</strain>
    </source>
</reference>
<reference evidence="9" key="1">
    <citation type="journal article" date="2020" name="Nat. Commun.">
        <title>Large-scale genome sequencing of mycorrhizal fungi provides insights into the early evolution of symbiotic traits.</title>
        <authorList>
            <person name="Miyauchi S."/>
            <person name="Kiss E."/>
            <person name="Kuo A."/>
            <person name="Drula E."/>
            <person name="Kohler A."/>
            <person name="Sanchez-Garcia M."/>
            <person name="Morin E."/>
            <person name="Andreopoulos B."/>
            <person name="Barry K.W."/>
            <person name="Bonito G."/>
            <person name="Buee M."/>
            <person name="Carver A."/>
            <person name="Chen C."/>
            <person name="Cichocki N."/>
            <person name="Clum A."/>
            <person name="Culley D."/>
            <person name="Crous P.W."/>
            <person name="Fauchery L."/>
            <person name="Girlanda M."/>
            <person name="Hayes R.D."/>
            <person name="Keri Z."/>
            <person name="LaButti K."/>
            <person name="Lipzen A."/>
            <person name="Lombard V."/>
            <person name="Magnuson J."/>
            <person name="Maillard F."/>
            <person name="Murat C."/>
            <person name="Nolan M."/>
            <person name="Ohm R.A."/>
            <person name="Pangilinan J."/>
            <person name="Pereira M.F."/>
            <person name="Perotto S."/>
            <person name="Peter M."/>
            <person name="Pfister S."/>
            <person name="Riley R."/>
            <person name="Sitrit Y."/>
            <person name="Stielow J.B."/>
            <person name="Szollosi G."/>
            <person name="Zifcakova L."/>
            <person name="Stursova M."/>
            <person name="Spatafora J.W."/>
            <person name="Tedersoo L."/>
            <person name="Vaario L.M."/>
            <person name="Yamada A."/>
            <person name="Yan M."/>
            <person name="Wang P."/>
            <person name="Xu J."/>
            <person name="Bruns T."/>
            <person name="Baldrian P."/>
            <person name="Vilgalys R."/>
            <person name="Dunand C."/>
            <person name="Henrissat B."/>
            <person name="Grigoriev I.V."/>
            <person name="Hibbett D."/>
            <person name="Nagy L.G."/>
            <person name="Martin F.M."/>
        </authorList>
    </citation>
    <scope>NUCLEOTIDE SEQUENCE</scope>
    <source>
        <strain evidence="9">UH-Tt-Lm1</strain>
    </source>
</reference>
<gene>
    <name evidence="9" type="ORF">BJ322DRAFT_1001348</name>
</gene>
<evidence type="ECO:0000256" key="3">
    <source>
        <dbReference type="ARBA" id="ARBA00022701"/>
    </source>
</evidence>
<evidence type="ECO:0000256" key="6">
    <source>
        <dbReference type="SAM" id="MobiDB-lite"/>
    </source>
</evidence>
<dbReference type="GO" id="GO:0031122">
    <property type="term" value="P:cytoplasmic microtubule organization"/>
    <property type="evidence" value="ECO:0007669"/>
    <property type="project" value="TreeGrafter"/>
</dbReference>
<dbReference type="InterPro" id="IPR040457">
    <property type="entry name" value="GCP_C"/>
</dbReference>
<name>A0A9P6HIW5_9AGAM</name>
<feature type="domain" description="Gamma tubulin complex component protein N-terminal" evidence="8">
    <location>
        <begin position="104"/>
        <end position="493"/>
    </location>
</feature>
<dbReference type="Gene3D" id="1.20.120.1900">
    <property type="entry name" value="Gamma-tubulin complex, C-terminal domain"/>
    <property type="match status" value="1"/>
</dbReference>
<dbReference type="GO" id="GO:0000278">
    <property type="term" value="P:mitotic cell cycle"/>
    <property type="evidence" value="ECO:0007669"/>
    <property type="project" value="TreeGrafter"/>
</dbReference>
<evidence type="ECO:0000313" key="9">
    <source>
        <dbReference type="EMBL" id="KAF9787990.1"/>
    </source>
</evidence>
<sequence length="843" mass="94823">MDPHTPRTRHAGRKKSLALSTKEFTKVAGTIASARRSRNLEYGIDDERNGRDPSFIAETSFVKAPLNSRVPSHSYTTPRAHGKGKSREESLESVSLDIQEALILEDLLFVLMGIEGTHITFHPDYSVEDDDPIRGIKFAVSSALGNDYVRFILSELSGNDLPSIDPSLSDLVERILPLATYYTGITSFIEQRSHLEYGLVNHALCASIRDMLKDYQTLLSQLEHAFNTSPQFSLQKLWFYVHPTLHTLSLIYQLTTELASDANVDNLSSLSSDSDDARNEALGLGGAKLKAVLSDLKNPGLDAESNIPVKGGEVLSVIYDRMQNMSGDPAALTLYGSLLRAAGVPYVVMLQEWINSGKLHDPWEELCVKESKSITKGTLDMDYVDEYWDRRYTLRDGSTAGDSKRKTGMPTPRGGSSRLPGGACIPPVLEGWKHKILLAGKYLNVIRECGIGVTANHDTPVFDVDISMEDEKFYKSIEDAYSYANRTLLDMLLRDQQLLPRLRSLKRFFFMAQSFFVTHLLDQAQSELRKSSKTASVLKLQSLLDLALNTDLHGEDTMFREDVKVKMASHGLYDWLLKIISEKGAIGGEIGEGGITDSAHGVDGRRNKDEKPLMALAIDALTLDYQVKFPLSLVISRKTILQYQLMFRFLLHLKHAEQTLSSMWIEQKTSPWRASVQHPEFEKWRLRVFLLRSRMLAFVQQILAFVTFEVLEPNWRNLEVKLEKVTTVDQLLRDHSDFLDTCLKEAMLTSARLLSAYSRMITTCSTFAVYSAKFTASAVKGVAAADDPDGDPEMEKRWDFLYKFEKNFSHWFSKHLDCVQYYASSDNGSLLPLVMRLSSIKAG</sequence>
<dbReference type="GO" id="GO:0051321">
    <property type="term" value="P:meiotic cell cycle"/>
    <property type="evidence" value="ECO:0007669"/>
    <property type="project" value="TreeGrafter"/>
</dbReference>
<keyword evidence="4 5" id="KW-0206">Cytoskeleton</keyword>
<evidence type="ECO:0000256" key="1">
    <source>
        <dbReference type="ARBA" id="ARBA00010337"/>
    </source>
</evidence>
<comment type="similarity">
    <text evidence="1 5">Belongs to the TUBGCP family.</text>
</comment>
<dbReference type="GO" id="GO:0005874">
    <property type="term" value="C:microtubule"/>
    <property type="evidence" value="ECO:0007669"/>
    <property type="project" value="UniProtKB-KW"/>
</dbReference>
<dbReference type="AlphaFoldDB" id="A0A9P6HIW5"/>
<evidence type="ECO:0000256" key="4">
    <source>
        <dbReference type="ARBA" id="ARBA00023212"/>
    </source>
</evidence>
<dbReference type="GO" id="GO:0000930">
    <property type="term" value="C:gamma-tubulin complex"/>
    <property type="evidence" value="ECO:0007669"/>
    <property type="project" value="TreeGrafter"/>
</dbReference>
<dbReference type="OrthoDB" id="2192946at2759"/>
<dbReference type="GO" id="GO:0043015">
    <property type="term" value="F:gamma-tubulin binding"/>
    <property type="evidence" value="ECO:0007669"/>
    <property type="project" value="InterPro"/>
</dbReference>
<dbReference type="GO" id="GO:0044732">
    <property type="term" value="C:mitotic spindle pole body"/>
    <property type="evidence" value="ECO:0007669"/>
    <property type="project" value="TreeGrafter"/>
</dbReference>
<proteinExistence type="inferred from homology"/>
<comment type="subcellular location">
    <subcellularLocation>
        <location evidence="5">Cytoplasm</location>
        <location evidence="5">Cytoskeleton</location>
        <location evidence="5">Microtubule organizing center</location>
    </subcellularLocation>
</comment>
<feature type="domain" description="Gamma tubulin complex component C-terminal" evidence="7">
    <location>
        <begin position="498"/>
        <end position="838"/>
    </location>
</feature>
<dbReference type="GO" id="GO:0051011">
    <property type="term" value="F:microtubule minus-end binding"/>
    <property type="evidence" value="ECO:0007669"/>
    <property type="project" value="TreeGrafter"/>
</dbReference>
<comment type="caution">
    <text evidence="9">The sequence shown here is derived from an EMBL/GenBank/DDBJ whole genome shotgun (WGS) entry which is preliminary data.</text>
</comment>
<dbReference type="Pfam" id="PF04130">
    <property type="entry name" value="GCP_C_terminal"/>
    <property type="match status" value="1"/>
</dbReference>
<feature type="region of interest" description="Disordered" evidence="6">
    <location>
        <begin position="398"/>
        <end position="420"/>
    </location>
</feature>
<dbReference type="GO" id="GO:0000922">
    <property type="term" value="C:spindle pole"/>
    <property type="evidence" value="ECO:0007669"/>
    <property type="project" value="InterPro"/>
</dbReference>
<dbReference type="Proteomes" id="UP000736335">
    <property type="component" value="Unassembled WGS sequence"/>
</dbReference>
<dbReference type="InterPro" id="IPR042241">
    <property type="entry name" value="GCP_C_sf"/>
</dbReference>
<dbReference type="InterPro" id="IPR041470">
    <property type="entry name" value="GCP_N"/>
</dbReference>
<feature type="region of interest" description="Disordered" evidence="6">
    <location>
        <begin position="68"/>
        <end position="90"/>
    </location>
</feature>
<dbReference type="InterPro" id="IPR007259">
    <property type="entry name" value="GCP"/>
</dbReference>
<keyword evidence="2 5" id="KW-0963">Cytoplasm</keyword>
<evidence type="ECO:0000259" key="8">
    <source>
        <dbReference type="Pfam" id="PF17681"/>
    </source>
</evidence>
<evidence type="ECO:0000256" key="5">
    <source>
        <dbReference type="RuleBase" id="RU363050"/>
    </source>
</evidence>
<dbReference type="PANTHER" id="PTHR19302:SF13">
    <property type="entry name" value="GAMMA-TUBULIN COMPLEX COMPONENT 2"/>
    <property type="match status" value="1"/>
</dbReference>
<evidence type="ECO:0000313" key="10">
    <source>
        <dbReference type="Proteomes" id="UP000736335"/>
    </source>
</evidence>
<evidence type="ECO:0000259" key="7">
    <source>
        <dbReference type="Pfam" id="PF04130"/>
    </source>
</evidence>
<dbReference type="Pfam" id="PF17681">
    <property type="entry name" value="GCP_N_terminal"/>
    <property type="match status" value="1"/>
</dbReference>
<keyword evidence="3 5" id="KW-0493">Microtubule</keyword>
<dbReference type="PANTHER" id="PTHR19302">
    <property type="entry name" value="GAMMA TUBULIN COMPLEX PROTEIN"/>
    <property type="match status" value="1"/>
</dbReference>
<protein>
    <recommendedName>
        <fullName evidence="5">Spindle pole body component</fullName>
    </recommendedName>
</protein>
<accession>A0A9P6HIW5</accession>
<organism evidence="9 10">
    <name type="scientific">Thelephora terrestris</name>
    <dbReference type="NCBI Taxonomy" id="56493"/>
    <lineage>
        <taxon>Eukaryota</taxon>
        <taxon>Fungi</taxon>
        <taxon>Dikarya</taxon>
        <taxon>Basidiomycota</taxon>
        <taxon>Agaricomycotina</taxon>
        <taxon>Agaricomycetes</taxon>
        <taxon>Thelephorales</taxon>
        <taxon>Thelephoraceae</taxon>
        <taxon>Thelephora</taxon>
    </lineage>
</organism>
<dbReference type="EMBL" id="WIUZ02000004">
    <property type="protein sequence ID" value="KAF9787990.1"/>
    <property type="molecule type" value="Genomic_DNA"/>
</dbReference>
<dbReference type="FunFam" id="1.20.120.1900:FF:000011">
    <property type="entry name" value="Spindle pole body component"/>
    <property type="match status" value="1"/>
</dbReference>
<keyword evidence="10" id="KW-1185">Reference proteome</keyword>
<dbReference type="GO" id="GO:0007020">
    <property type="term" value="P:microtubule nucleation"/>
    <property type="evidence" value="ECO:0007669"/>
    <property type="project" value="InterPro"/>
</dbReference>